<proteinExistence type="predicted"/>
<protein>
    <submittedName>
        <fullName evidence="2">Uncharacterized protein</fullName>
    </submittedName>
</protein>
<organism evidence="2 3">
    <name type="scientific">Adineta ricciae</name>
    <name type="common">Rotifer</name>
    <dbReference type="NCBI Taxonomy" id="249248"/>
    <lineage>
        <taxon>Eukaryota</taxon>
        <taxon>Metazoa</taxon>
        <taxon>Spiralia</taxon>
        <taxon>Gnathifera</taxon>
        <taxon>Rotifera</taxon>
        <taxon>Eurotatoria</taxon>
        <taxon>Bdelloidea</taxon>
        <taxon>Adinetida</taxon>
        <taxon>Adinetidae</taxon>
        <taxon>Adineta</taxon>
    </lineage>
</organism>
<feature type="compositionally biased region" description="Polar residues" evidence="1">
    <location>
        <begin position="86"/>
        <end position="106"/>
    </location>
</feature>
<dbReference type="Proteomes" id="UP000663828">
    <property type="component" value="Unassembled WGS sequence"/>
</dbReference>
<gene>
    <name evidence="2" type="ORF">XAT740_LOCUS38484</name>
</gene>
<dbReference type="AlphaFoldDB" id="A0A815RTM2"/>
<accession>A0A815RTM2</accession>
<sequence>MGGCGLCRPKVQSPMKTHQDFSSKKINRIDTWIENIEGPCESIALPTKPPDPFKVTSNRDEINENQRNNHMSNFKTSPDPEDHEQTNMQHLSSELSTGENDTLNYV</sequence>
<keyword evidence="3" id="KW-1185">Reference proteome</keyword>
<reference evidence="2" key="1">
    <citation type="submission" date="2021-02" db="EMBL/GenBank/DDBJ databases">
        <authorList>
            <person name="Nowell W R."/>
        </authorList>
    </citation>
    <scope>NUCLEOTIDE SEQUENCE</scope>
</reference>
<evidence type="ECO:0000256" key="1">
    <source>
        <dbReference type="SAM" id="MobiDB-lite"/>
    </source>
</evidence>
<evidence type="ECO:0000313" key="3">
    <source>
        <dbReference type="Proteomes" id="UP000663828"/>
    </source>
</evidence>
<feature type="region of interest" description="Disordered" evidence="1">
    <location>
        <begin position="41"/>
        <end position="106"/>
    </location>
</feature>
<evidence type="ECO:0000313" key="2">
    <source>
        <dbReference type="EMBL" id="CAF1480125.1"/>
    </source>
</evidence>
<feature type="region of interest" description="Disordered" evidence="1">
    <location>
        <begin position="1"/>
        <end position="22"/>
    </location>
</feature>
<feature type="compositionally biased region" description="Polar residues" evidence="1">
    <location>
        <begin position="65"/>
        <end position="76"/>
    </location>
</feature>
<comment type="caution">
    <text evidence="2">The sequence shown here is derived from an EMBL/GenBank/DDBJ whole genome shotgun (WGS) entry which is preliminary data.</text>
</comment>
<dbReference type="EMBL" id="CAJNOR010004163">
    <property type="protein sequence ID" value="CAF1480125.1"/>
    <property type="molecule type" value="Genomic_DNA"/>
</dbReference>
<name>A0A815RTM2_ADIRI</name>